<name>A0ABS2TFF9_9ACTO</name>
<protein>
    <submittedName>
        <fullName evidence="1">Uncharacterized protein</fullName>
    </submittedName>
</protein>
<comment type="caution">
    <text evidence="1">The sequence shown here is derived from an EMBL/GenBank/DDBJ whole genome shotgun (WGS) entry which is preliminary data.</text>
</comment>
<accession>A0ABS2TFF9</accession>
<dbReference type="Proteomes" id="UP000705983">
    <property type="component" value="Unassembled WGS sequence"/>
</dbReference>
<keyword evidence="2" id="KW-1185">Reference proteome</keyword>
<reference evidence="2" key="1">
    <citation type="submission" date="2021-02" db="EMBL/GenBank/DDBJ databases">
        <title>Leucobacter sp. CX169.</title>
        <authorList>
            <person name="Cheng Y."/>
        </authorList>
    </citation>
    <scope>NUCLEOTIDE SEQUENCE [LARGE SCALE GENOMIC DNA]</scope>
    <source>
        <strain evidence="2">JY899</strain>
    </source>
</reference>
<organism evidence="1 2">
    <name type="scientific">Flaviflexus equikiangi</name>
    <dbReference type="NCBI Taxonomy" id="2758573"/>
    <lineage>
        <taxon>Bacteria</taxon>
        <taxon>Bacillati</taxon>
        <taxon>Actinomycetota</taxon>
        <taxon>Actinomycetes</taxon>
        <taxon>Actinomycetales</taxon>
        <taxon>Actinomycetaceae</taxon>
        <taxon>Flaviflexus</taxon>
    </lineage>
</organism>
<sequence length="74" mass="8088">MNLRSTDPAAMKLGRKEMFPIYLHTPKSKERHEKFLCILGSFLILFNSDVCDIAGRSIGAHLGGMDGCFGSGIS</sequence>
<evidence type="ECO:0000313" key="2">
    <source>
        <dbReference type="Proteomes" id="UP000705983"/>
    </source>
</evidence>
<dbReference type="RefSeq" id="WP_187996691.1">
    <property type="nucleotide sequence ID" value="NZ_JACEXG010000003.1"/>
</dbReference>
<evidence type="ECO:0000313" key="1">
    <source>
        <dbReference type="EMBL" id="MBM9433395.1"/>
    </source>
</evidence>
<dbReference type="EMBL" id="JAFFJS010000003">
    <property type="protein sequence ID" value="MBM9433395.1"/>
    <property type="molecule type" value="Genomic_DNA"/>
</dbReference>
<proteinExistence type="predicted"/>
<gene>
    <name evidence="1" type="ORF">JVW63_06770</name>
</gene>